<dbReference type="STRING" id="1156417.Y919_09990"/>
<dbReference type="SUPFAM" id="SSF109604">
    <property type="entry name" value="HD-domain/PDEase-like"/>
    <property type="match status" value="1"/>
</dbReference>
<sequence length="347" mass="39728">MSIIKIDEVMPGMVLVEDIEDLNTGNILLKSGTVLNKKNILHLKNMNINYLNVLEITGEIKEVNQDKQKSFIDKYDNLAKKTKKVLKDVKLGKKIIISEISDEVNDIIDEITSSNNILSRLRQIEESDDYTFQHSLTVCMLSIMLGKWLGYTWRELKQLALSGLFHDIGKLRVSRDIIEKPSRLNEMEFNIVKKHTIFGYNILMETVGISQNTALGALQHHEREDGSGYPLRLKSDKIHEFGKIIAVCDIFNAMTSKRIYEDKKSPFKVAELISENRFGVLDARISTVFLDNISKFYVGNLVKLNNGVIGEIVYVNKNIPTRPVVKVEDNFIDLMRLRDIEIIDIIE</sequence>
<evidence type="ECO:0000259" key="1">
    <source>
        <dbReference type="PROSITE" id="PS51832"/>
    </source>
</evidence>
<protein>
    <recommendedName>
        <fullName evidence="1">HD-GYP domain-containing protein</fullName>
    </recommendedName>
</protein>
<feature type="domain" description="HD-GYP" evidence="1">
    <location>
        <begin position="109"/>
        <end position="305"/>
    </location>
</feature>
<dbReference type="CDD" id="cd00077">
    <property type="entry name" value="HDc"/>
    <property type="match status" value="1"/>
</dbReference>
<name>A0A096CT89_9FIRM</name>
<dbReference type="EMBL" id="AZTB01000060">
    <property type="protein sequence ID" value="KGG79764.1"/>
    <property type="molecule type" value="Genomic_DNA"/>
</dbReference>
<dbReference type="PANTHER" id="PTHR43155:SF2">
    <property type="entry name" value="CYCLIC DI-GMP PHOSPHODIESTERASE PA4108"/>
    <property type="match status" value="1"/>
</dbReference>
<gene>
    <name evidence="2" type="ORF">Y919_09990</name>
</gene>
<comment type="caution">
    <text evidence="2">The sequence shown here is derived from an EMBL/GenBank/DDBJ whole genome shotgun (WGS) entry which is preliminary data.</text>
</comment>
<proteinExistence type="predicted"/>
<organism evidence="2 3">
    <name type="scientific">Caloranaerobacter azorensis H53214</name>
    <dbReference type="NCBI Taxonomy" id="1156417"/>
    <lineage>
        <taxon>Bacteria</taxon>
        <taxon>Bacillati</taxon>
        <taxon>Bacillota</taxon>
        <taxon>Tissierellia</taxon>
        <taxon>Tissierellales</taxon>
        <taxon>Thermohalobacteraceae</taxon>
        <taxon>Caloranaerobacter</taxon>
    </lineage>
</organism>
<reference evidence="2 3" key="1">
    <citation type="submission" date="2013-12" db="EMBL/GenBank/DDBJ databases">
        <title>Draft genome sequence of Caloranaerobacter sp. H53214.</title>
        <authorList>
            <person name="Jiang L.J."/>
            <person name="Shao Z.Z."/>
            <person name="Long M.N."/>
        </authorList>
    </citation>
    <scope>NUCLEOTIDE SEQUENCE [LARGE SCALE GENOMIC DNA]</scope>
    <source>
        <strain evidence="2 3">H53214</strain>
    </source>
</reference>
<dbReference type="SMART" id="SM00471">
    <property type="entry name" value="HDc"/>
    <property type="match status" value="1"/>
</dbReference>
<evidence type="ECO:0000313" key="3">
    <source>
        <dbReference type="Proteomes" id="UP000029622"/>
    </source>
</evidence>
<accession>A0A096CT89</accession>
<dbReference type="Proteomes" id="UP000029622">
    <property type="component" value="Unassembled WGS sequence"/>
</dbReference>
<dbReference type="NCBIfam" id="TIGR00277">
    <property type="entry name" value="HDIG"/>
    <property type="match status" value="1"/>
</dbReference>
<dbReference type="RefSeq" id="WP_035164367.1">
    <property type="nucleotide sequence ID" value="NZ_AZTB01000060.1"/>
</dbReference>
<dbReference type="Pfam" id="PF13487">
    <property type="entry name" value="HD_5"/>
    <property type="match status" value="1"/>
</dbReference>
<dbReference type="PANTHER" id="PTHR43155">
    <property type="entry name" value="CYCLIC DI-GMP PHOSPHODIESTERASE PA4108-RELATED"/>
    <property type="match status" value="1"/>
</dbReference>
<evidence type="ECO:0000313" key="2">
    <source>
        <dbReference type="EMBL" id="KGG79764.1"/>
    </source>
</evidence>
<dbReference type="InterPro" id="IPR037522">
    <property type="entry name" value="HD_GYP_dom"/>
</dbReference>
<dbReference type="PROSITE" id="PS51832">
    <property type="entry name" value="HD_GYP"/>
    <property type="match status" value="1"/>
</dbReference>
<dbReference type="InterPro" id="IPR003607">
    <property type="entry name" value="HD/PDEase_dom"/>
</dbReference>
<dbReference type="InterPro" id="IPR006675">
    <property type="entry name" value="HDIG_dom"/>
</dbReference>
<dbReference type="AlphaFoldDB" id="A0A096CT89"/>
<dbReference type="Gene3D" id="1.10.3210.10">
    <property type="entry name" value="Hypothetical protein af1432"/>
    <property type="match status" value="1"/>
</dbReference>